<dbReference type="Pfam" id="PF02796">
    <property type="entry name" value="HTH_7"/>
    <property type="match status" value="1"/>
</dbReference>
<comment type="caution">
    <text evidence="3">The sequence shown here is derived from an EMBL/GenBank/DDBJ whole genome shotgun (WGS) entry which is preliminary data.</text>
</comment>
<dbReference type="Gene3D" id="3.40.50.1390">
    <property type="entry name" value="Resolvase, N-terminal catalytic domain"/>
    <property type="match status" value="1"/>
</dbReference>
<reference evidence="4" key="1">
    <citation type="journal article" date="2019" name="Int. J. Syst. Evol. Microbiol.">
        <title>The Global Catalogue of Microorganisms (GCM) 10K type strain sequencing project: providing services to taxonomists for standard genome sequencing and annotation.</title>
        <authorList>
            <consortium name="The Broad Institute Genomics Platform"/>
            <consortium name="The Broad Institute Genome Sequencing Center for Infectious Disease"/>
            <person name="Wu L."/>
            <person name="Ma J."/>
        </authorList>
    </citation>
    <scope>NUCLEOTIDE SEQUENCE [LARGE SCALE GENOMIC DNA]</scope>
    <source>
        <strain evidence="4">JCM 18532</strain>
    </source>
</reference>
<dbReference type="InterPro" id="IPR006119">
    <property type="entry name" value="Resolv_N"/>
</dbReference>
<evidence type="ECO:0000313" key="3">
    <source>
        <dbReference type="EMBL" id="GAA4731135.1"/>
    </source>
</evidence>
<dbReference type="Pfam" id="PF00239">
    <property type="entry name" value="Resolvase"/>
    <property type="match status" value="1"/>
</dbReference>
<comment type="similarity">
    <text evidence="1">Belongs to the site-specific recombinase resolvase family.</text>
</comment>
<accession>A0ABP8YNP0</accession>
<dbReference type="PANTHER" id="PTHR30461:SF26">
    <property type="entry name" value="RESOLVASE HOMOLOG YNEB"/>
    <property type="match status" value="1"/>
</dbReference>
<proteinExistence type="inferred from homology"/>
<sequence length="190" mass="20736">MVGQVVGYGRVSSTSQNEARQVEALAGSDRLFIDKVSGKNTDRPELTAALGYVRQGDTLRVPSMDRLARNTVDLLTLVKGLTERGVTVEFIKEHLTFSGEESDHIGQLMLTILGGIAEFERSLIRERQAEGIALAKERGVYKGRKPALTAEQVAEARERIAQKVPKAQVARDLGVSRQTLYTALGEIVSA</sequence>
<dbReference type="CDD" id="cd03768">
    <property type="entry name" value="SR_ResInv"/>
    <property type="match status" value="1"/>
</dbReference>
<name>A0ABP8YNP0_9ACTN</name>
<evidence type="ECO:0000256" key="1">
    <source>
        <dbReference type="ARBA" id="ARBA00009913"/>
    </source>
</evidence>
<gene>
    <name evidence="3" type="ORF">GCM10023350_13070</name>
</gene>
<dbReference type="EMBL" id="BAABKN010000009">
    <property type="protein sequence ID" value="GAA4731135.1"/>
    <property type="molecule type" value="Genomic_DNA"/>
</dbReference>
<dbReference type="SUPFAM" id="SSF46689">
    <property type="entry name" value="Homeodomain-like"/>
    <property type="match status" value="1"/>
</dbReference>
<dbReference type="CDD" id="cd00569">
    <property type="entry name" value="HTH_Hin_like"/>
    <property type="match status" value="1"/>
</dbReference>
<dbReference type="Proteomes" id="UP001499882">
    <property type="component" value="Unassembled WGS sequence"/>
</dbReference>
<evidence type="ECO:0000313" key="4">
    <source>
        <dbReference type="Proteomes" id="UP001499882"/>
    </source>
</evidence>
<evidence type="ECO:0000259" key="2">
    <source>
        <dbReference type="PROSITE" id="PS51736"/>
    </source>
</evidence>
<dbReference type="InterPro" id="IPR006120">
    <property type="entry name" value="Resolvase_HTH_dom"/>
</dbReference>
<dbReference type="SUPFAM" id="SSF53041">
    <property type="entry name" value="Resolvase-like"/>
    <property type="match status" value="1"/>
</dbReference>
<dbReference type="PROSITE" id="PS51736">
    <property type="entry name" value="RECOMBINASES_3"/>
    <property type="match status" value="1"/>
</dbReference>
<dbReference type="InterPro" id="IPR050639">
    <property type="entry name" value="SSR_resolvase"/>
</dbReference>
<dbReference type="Gene3D" id="1.10.10.60">
    <property type="entry name" value="Homeodomain-like"/>
    <property type="match status" value="1"/>
</dbReference>
<dbReference type="SMART" id="SM00857">
    <property type="entry name" value="Resolvase"/>
    <property type="match status" value="1"/>
</dbReference>
<dbReference type="InterPro" id="IPR009057">
    <property type="entry name" value="Homeodomain-like_sf"/>
</dbReference>
<dbReference type="PANTHER" id="PTHR30461">
    <property type="entry name" value="DNA-INVERTASE FROM LAMBDOID PROPHAGE"/>
    <property type="match status" value="1"/>
</dbReference>
<protein>
    <submittedName>
        <fullName evidence="3">Recombinase family protein</fullName>
    </submittedName>
</protein>
<organism evidence="3 4">
    <name type="scientific">Nocardioides endophyticus</name>
    <dbReference type="NCBI Taxonomy" id="1353775"/>
    <lineage>
        <taxon>Bacteria</taxon>
        <taxon>Bacillati</taxon>
        <taxon>Actinomycetota</taxon>
        <taxon>Actinomycetes</taxon>
        <taxon>Propionibacteriales</taxon>
        <taxon>Nocardioidaceae</taxon>
        <taxon>Nocardioides</taxon>
    </lineage>
</organism>
<feature type="domain" description="Resolvase/invertase-type recombinase catalytic" evidence="2">
    <location>
        <begin position="4"/>
        <end position="139"/>
    </location>
</feature>
<dbReference type="RefSeq" id="WP_345525902.1">
    <property type="nucleotide sequence ID" value="NZ_BAABKN010000009.1"/>
</dbReference>
<keyword evidence="4" id="KW-1185">Reference proteome</keyword>
<dbReference type="InterPro" id="IPR036162">
    <property type="entry name" value="Resolvase-like_N_sf"/>
</dbReference>